<protein>
    <submittedName>
        <fullName evidence="1">Uncharacterized protein</fullName>
    </submittedName>
</protein>
<dbReference type="EMBL" id="CAADFS010000002">
    <property type="protein sequence ID" value="VFK37841.1"/>
    <property type="molecule type" value="Genomic_DNA"/>
</dbReference>
<sequence>MFKDVVRSHSLFIGQEIIGADSFKWRQLEGCKTDTKGGWDGSNNLIPGHPETDLFTVRAPKRQLGYKFAPLITSANRIIGINRLCDPCPPRFISGFSFMIGGNATSLHER</sequence>
<organism evidence="1">
    <name type="scientific">Candidatus Kentrum sp. TC</name>
    <dbReference type="NCBI Taxonomy" id="2126339"/>
    <lineage>
        <taxon>Bacteria</taxon>
        <taxon>Pseudomonadati</taxon>
        <taxon>Pseudomonadota</taxon>
        <taxon>Gammaproteobacteria</taxon>
        <taxon>Candidatus Kentrum</taxon>
    </lineage>
</organism>
<accession>A0A450Y8I7</accession>
<evidence type="ECO:0000313" key="1">
    <source>
        <dbReference type="EMBL" id="VFK37841.1"/>
    </source>
</evidence>
<reference evidence="1" key="1">
    <citation type="submission" date="2019-02" db="EMBL/GenBank/DDBJ databases">
        <authorList>
            <person name="Gruber-Vodicka R. H."/>
            <person name="Seah K. B. B."/>
        </authorList>
    </citation>
    <scope>NUCLEOTIDE SEQUENCE</scope>
    <source>
        <strain evidence="1">BECK_BZ123</strain>
    </source>
</reference>
<proteinExistence type="predicted"/>
<name>A0A450Y8I7_9GAMM</name>
<dbReference type="AlphaFoldDB" id="A0A450Y8I7"/>
<gene>
    <name evidence="1" type="ORF">BECKTC1821D_GA0114238_100277</name>
</gene>